<dbReference type="GO" id="GO:0007098">
    <property type="term" value="P:centrosome cycle"/>
    <property type="evidence" value="ECO:0007669"/>
    <property type="project" value="TreeGrafter"/>
</dbReference>
<dbReference type="GO" id="GO:0070652">
    <property type="term" value="C:HAUS complex"/>
    <property type="evidence" value="ECO:0007669"/>
    <property type="project" value="InterPro"/>
</dbReference>
<keyword evidence="1" id="KW-0175">Coiled coil</keyword>
<dbReference type="EMBL" id="VSWD01000012">
    <property type="protein sequence ID" value="KAK3085659.1"/>
    <property type="molecule type" value="Genomic_DNA"/>
</dbReference>
<comment type="caution">
    <text evidence="2">The sequence shown here is derived from an EMBL/GenBank/DDBJ whole genome shotgun (WGS) entry which is preliminary data.</text>
</comment>
<dbReference type="GO" id="GO:0051225">
    <property type="term" value="P:spindle assembly"/>
    <property type="evidence" value="ECO:0007669"/>
    <property type="project" value="InterPro"/>
</dbReference>
<dbReference type="PANTHER" id="PTHR16219">
    <property type="entry name" value="AUGMIN SUBUNIT 4 FAMILY MEMBER"/>
    <property type="match status" value="1"/>
</dbReference>
<name>A0AA88XQM7_PINIB</name>
<organism evidence="2 3">
    <name type="scientific">Pinctada imbricata</name>
    <name type="common">Atlantic pearl-oyster</name>
    <name type="synonym">Pinctada martensii</name>
    <dbReference type="NCBI Taxonomy" id="66713"/>
    <lineage>
        <taxon>Eukaryota</taxon>
        <taxon>Metazoa</taxon>
        <taxon>Spiralia</taxon>
        <taxon>Lophotrochozoa</taxon>
        <taxon>Mollusca</taxon>
        <taxon>Bivalvia</taxon>
        <taxon>Autobranchia</taxon>
        <taxon>Pteriomorphia</taxon>
        <taxon>Pterioida</taxon>
        <taxon>Pterioidea</taxon>
        <taxon>Pteriidae</taxon>
        <taxon>Pinctada</taxon>
    </lineage>
</organism>
<reference evidence="2" key="1">
    <citation type="submission" date="2019-08" db="EMBL/GenBank/DDBJ databases">
        <title>The improved chromosome-level genome for the pearl oyster Pinctada fucata martensii using PacBio sequencing and Hi-C.</title>
        <authorList>
            <person name="Zheng Z."/>
        </authorList>
    </citation>
    <scope>NUCLEOTIDE SEQUENCE</scope>
    <source>
        <strain evidence="2">ZZ-2019</strain>
        <tissue evidence="2">Adductor muscle</tissue>
    </source>
</reference>
<evidence type="ECO:0000256" key="1">
    <source>
        <dbReference type="SAM" id="Coils"/>
    </source>
</evidence>
<dbReference type="InterPro" id="IPR029327">
    <property type="entry name" value="HAUS4"/>
</dbReference>
<dbReference type="Pfam" id="PF14735">
    <property type="entry name" value="HAUS4"/>
    <property type="match status" value="1"/>
</dbReference>
<evidence type="ECO:0008006" key="4">
    <source>
        <dbReference type="Google" id="ProtNLM"/>
    </source>
</evidence>
<sequence>MRVNQSSFRDKLNYVQLSRGDVFFLCLCLTKVKEAFPVEFSEECMHQNPEFVKLLNELSQHVCPTGVSKQVQTDLHQVSQHVCPSGVSKQVQSDLHQAEKELRYEKHPWLMNHILYTELEKLLLEAEIEVLEGAEPQHELEKLLLEAEIEVLEGAEPQHGKQFYSMLQDHFTTIKTGDYLNCCPDPGSKVRLLGLTPEVILEQNTHMQNLPYIEQKLIPLIEEQLSKKCDKLLDYYNSTHDDIGSDLTVGQGSQLPNVIEVYRQKIDDEREQLKKELRRQDAQFKAYYATLLDSMHLLEELVSKYRLRNQSQHDSVMAEWMMMKFDGFCLKIRVLELEIMIETYTFETTKALQKIRDHLDVALAEATKKRTQLQKLLETYQSVGMGFDDLVKEYGRLKEEVENKQWALSELKQSESSADGQT</sequence>
<evidence type="ECO:0000313" key="2">
    <source>
        <dbReference type="EMBL" id="KAK3085659.1"/>
    </source>
</evidence>
<protein>
    <recommendedName>
        <fullName evidence="4">HAUS augmin-like complex subunit 4</fullName>
    </recommendedName>
</protein>
<evidence type="ECO:0000313" key="3">
    <source>
        <dbReference type="Proteomes" id="UP001186944"/>
    </source>
</evidence>
<gene>
    <name evidence="2" type="ORF">FSP39_006782</name>
</gene>
<proteinExistence type="predicted"/>
<dbReference type="PANTHER" id="PTHR16219:SF1">
    <property type="entry name" value="HAUS AUGMIN-LIKE COMPLEX SUBUNIT 4"/>
    <property type="match status" value="1"/>
</dbReference>
<dbReference type="AlphaFoldDB" id="A0AA88XQM7"/>
<dbReference type="Proteomes" id="UP001186944">
    <property type="component" value="Unassembled WGS sequence"/>
</dbReference>
<keyword evidence="3" id="KW-1185">Reference proteome</keyword>
<accession>A0AA88XQM7</accession>
<dbReference type="GO" id="GO:0051011">
    <property type="term" value="F:microtubule minus-end binding"/>
    <property type="evidence" value="ECO:0007669"/>
    <property type="project" value="TreeGrafter"/>
</dbReference>
<feature type="coiled-coil region" evidence="1">
    <location>
        <begin position="363"/>
        <end position="414"/>
    </location>
</feature>